<dbReference type="SMART" id="SM00594">
    <property type="entry name" value="UAS"/>
    <property type="match status" value="1"/>
</dbReference>
<dbReference type="InterPro" id="IPR006577">
    <property type="entry name" value="UAS"/>
</dbReference>
<accession>A0A642UJB5</accession>
<dbReference type="InterPro" id="IPR050730">
    <property type="entry name" value="UBX_domain-protein"/>
</dbReference>
<feature type="compositionally biased region" description="Acidic residues" evidence="1">
    <location>
        <begin position="370"/>
        <end position="379"/>
    </location>
</feature>
<dbReference type="PROSITE" id="PS50033">
    <property type="entry name" value="UBX"/>
    <property type="match status" value="1"/>
</dbReference>
<organism evidence="3 4">
    <name type="scientific">Trichomonascus ciferrii</name>
    <dbReference type="NCBI Taxonomy" id="44093"/>
    <lineage>
        <taxon>Eukaryota</taxon>
        <taxon>Fungi</taxon>
        <taxon>Dikarya</taxon>
        <taxon>Ascomycota</taxon>
        <taxon>Saccharomycotina</taxon>
        <taxon>Dipodascomycetes</taxon>
        <taxon>Dipodascales</taxon>
        <taxon>Trichomonascaceae</taxon>
        <taxon>Trichomonascus</taxon>
        <taxon>Trichomonascus ciferrii complex</taxon>
    </lineage>
</organism>
<feature type="compositionally biased region" description="Basic and acidic residues" evidence="1">
    <location>
        <begin position="305"/>
        <end position="315"/>
    </location>
</feature>
<reference evidence="3" key="1">
    <citation type="journal article" date="2019" name="G3 (Bethesda)">
        <title>Genome Assemblies of Two Rare Opportunistic Yeast Pathogens: Diutina rugosa (syn. Candida rugosa) and Trichomonascus ciferrii (syn. Candida ciferrii).</title>
        <authorList>
            <person name="Mixao V."/>
            <person name="Saus E."/>
            <person name="Hansen A.P."/>
            <person name="Lass-Florl C."/>
            <person name="Gabaldon T."/>
        </authorList>
    </citation>
    <scope>NUCLEOTIDE SEQUENCE</scope>
    <source>
        <strain evidence="3">CBS 4856</strain>
    </source>
</reference>
<comment type="caution">
    <text evidence="3">The sequence shown here is derived from an EMBL/GenBank/DDBJ whole genome shotgun (WGS) entry which is preliminary data.</text>
</comment>
<dbReference type="PANTHER" id="PTHR23322:SF6">
    <property type="entry name" value="UBX DOMAIN-CONTAINING PROTEIN 7"/>
    <property type="match status" value="1"/>
</dbReference>
<dbReference type="VEuPathDB" id="FungiDB:TRICI_006461"/>
<dbReference type="GO" id="GO:0005634">
    <property type="term" value="C:nucleus"/>
    <property type="evidence" value="ECO:0007669"/>
    <property type="project" value="TreeGrafter"/>
</dbReference>
<dbReference type="CDD" id="cd14348">
    <property type="entry name" value="UBA_p47"/>
    <property type="match status" value="1"/>
</dbReference>
<dbReference type="CDD" id="cd02958">
    <property type="entry name" value="UAS"/>
    <property type="match status" value="1"/>
</dbReference>
<evidence type="ECO:0000256" key="1">
    <source>
        <dbReference type="SAM" id="MobiDB-lite"/>
    </source>
</evidence>
<feature type="region of interest" description="Disordered" evidence="1">
    <location>
        <begin position="295"/>
        <end position="315"/>
    </location>
</feature>
<dbReference type="Proteomes" id="UP000761534">
    <property type="component" value="Unassembled WGS sequence"/>
</dbReference>
<gene>
    <name evidence="3" type="ORF">TRICI_006461</name>
</gene>
<dbReference type="GO" id="GO:0043130">
    <property type="term" value="F:ubiquitin binding"/>
    <property type="evidence" value="ECO:0007669"/>
    <property type="project" value="TreeGrafter"/>
</dbReference>
<dbReference type="InterPro" id="IPR029071">
    <property type="entry name" value="Ubiquitin-like_domsf"/>
</dbReference>
<evidence type="ECO:0000313" key="4">
    <source>
        <dbReference type="Proteomes" id="UP000761534"/>
    </source>
</evidence>
<dbReference type="AlphaFoldDB" id="A0A642UJB5"/>
<dbReference type="InterPro" id="IPR036249">
    <property type="entry name" value="Thioredoxin-like_sf"/>
</dbReference>
<dbReference type="Pfam" id="PF14555">
    <property type="entry name" value="UBA_4"/>
    <property type="match status" value="1"/>
</dbReference>
<evidence type="ECO:0000259" key="2">
    <source>
        <dbReference type="PROSITE" id="PS50033"/>
    </source>
</evidence>
<feature type="compositionally biased region" description="Polar residues" evidence="1">
    <location>
        <begin position="56"/>
        <end position="69"/>
    </location>
</feature>
<dbReference type="EMBL" id="SWFS01000535">
    <property type="protein sequence ID" value="KAA8898878.1"/>
    <property type="molecule type" value="Genomic_DNA"/>
</dbReference>
<proteinExistence type="predicted"/>
<dbReference type="Gene3D" id="1.10.8.10">
    <property type="entry name" value="DNA helicase RuvA subunit, C-terminal domain"/>
    <property type="match status" value="1"/>
</dbReference>
<dbReference type="Gene3D" id="3.40.30.10">
    <property type="entry name" value="Glutaredoxin"/>
    <property type="match status" value="1"/>
</dbReference>
<dbReference type="InterPro" id="IPR001012">
    <property type="entry name" value="UBX_dom"/>
</dbReference>
<evidence type="ECO:0000313" key="3">
    <source>
        <dbReference type="EMBL" id="KAA8898878.1"/>
    </source>
</evidence>
<dbReference type="SUPFAM" id="SSF52833">
    <property type="entry name" value="Thioredoxin-like"/>
    <property type="match status" value="1"/>
</dbReference>
<dbReference type="InterPro" id="IPR009060">
    <property type="entry name" value="UBA-like_sf"/>
</dbReference>
<keyword evidence="4" id="KW-1185">Reference proteome</keyword>
<feature type="domain" description="UBX" evidence="2">
    <location>
        <begin position="399"/>
        <end position="475"/>
    </location>
</feature>
<dbReference type="Pfam" id="PF00789">
    <property type="entry name" value="UBX"/>
    <property type="match status" value="1"/>
</dbReference>
<dbReference type="Pfam" id="PF13899">
    <property type="entry name" value="Thioredoxin_7"/>
    <property type="match status" value="1"/>
</dbReference>
<sequence>MDDSELVAQFCSITSASADVAKQYLSVSENNLEQAIALFFESGGVSLESQHEAAAQSGSAQSNPEGNIQTDEELARSLAGESGNNGDDEVRERIQPVTERLVQPEGMFSGFGGPHTASRRTNVGIFNQQAPGAFDDDDDDIMEEDSDDILRETVGTSNLTAHQSRLATLFRPPFDIMKKVDLDTAKEIAHTEKKWVMVNVQDTRDFACQQLNRDLWSDREIKATVREHFIFVQYAEDSPVGETYKNYYPFQEYPHIAILDPRTGEQVKVFESKVPQVAEFLQDVHDFLSRFSLDPGHKNPVADLPRPKKDPSHMTEAEQIEMAVRESLGKQEDAPVVISDDDGDQVANAYQQPQTSGSAAPYAGGGGDGGDGDGDGDHELTEEDVFATILPEQIEEPAAGPDTTRIQFRLGSGKRVIRRFNLSDPVRTIFSFLKNDVDEVKGQYFTLTSERKKLIDLLDETVESAGLKNSSVMVEIN</sequence>
<dbReference type="Gene3D" id="3.10.20.90">
    <property type="entry name" value="Phosphatidylinositol 3-kinase Catalytic Subunit, Chain A, domain 1"/>
    <property type="match status" value="1"/>
</dbReference>
<dbReference type="PANTHER" id="PTHR23322">
    <property type="entry name" value="FAS-ASSOCIATED PROTEIN"/>
    <property type="match status" value="1"/>
</dbReference>
<protein>
    <recommendedName>
        <fullName evidence="2">UBX domain-containing protein</fullName>
    </recommendedName>
</protein>
<dbReference type="SMART" id="SM00166">
    <property type="entry name" value="UBX"/>
    <property type="match status" value="1"/>
</dbReference>
<feature type="region of interest" description="Disordered" evidence="1">
    <location>
        <begin position="50"/>
        <end position="69"/>
    </location>
</feature>
<dbReference type="CDD" id="cd01767">
    <property type="entry name" value="UBX"/>
    <property type="match status" value="1"/>
</dbReference>
<feature type="region of interest" description="Disordered" evidence="1">
    <location>
        <begin position="347"/>
        <end position="379"/>
    </location>
</feature>
<feature type="compositionally biased region" description="Polar residues" evidence="1">
    <location>
        <begin position="348"/>
        <end position="358"/>
    </location>
</feature>
<dbReference type="SUPFAM" id="SSF46934">
    <property type="entry name" value="UBA-like"/>
    <property type="match status" value="1"/>
</dbReference>
<dbReference type="SUPFAM" id="SSF54236">
    <property type="entry name" value="Ubiquitin-like"/>
    <property type="match status" value="1"/>
</dbReference>
<name>A0A642UJB5_9ASCO</name>
<dbReference type="OrthoDB" id="270602at2759"/>
<dbReference type="GO" id="GO:0043161">
    <property type="term" value="P:proteasome-mediated ubiquitin-dependent protein catabolic process"/>
    <property type="evidence" value="ECO:0007669"/>
    <property type="project" value="TreeGrafter"/>
</dbReference>